<evidence type="ECO:0000256" key="2">
    <source>
        <dbReference type="ARBA" id="ARBA00022737"/>
    </source>
</evidence>
<dbReference type="EMBL" id="UOEL01000120">
    <property type="protein sequence ID" value="VAW14668.1"/>
    <property type="molecule type" value="Genomic_DNA"/>
</dbReference>
<evidence type="ECO:0000313" key="4">
    <source>
        <dbReference type="EMBL" id="VAW14668.1"/>
    </source>
</evidence>
<evidence type="ECO:0000256" key="1">
    <source>
        <dbReference type="ARBA" id="ARBA00022441"/>
    </source>
</evidence>
<dbReference type="Pfam" id="PF25852">
    <property type="entry name" value="DUF6242_C"/>
    <property type="match status" value="1"/>
</dbReference>
<proteinExistence type="predicted"/>
<gene>
    <name evidence="4" type="ORF">MNBD_BACTEROID03-628</name>
</gene>
<name>A0A3B0T9D6_9ZZZZ</name>
<keyword evidence="2" id="KW-0677">Repeat</keyword>
<organism evidence="4">
    <name type="scientific">hydrothermal vent metagenome</name>
    <dbReference type="NCBI Taxonomy" id="652676"/>
    <lineage>
        <taxon>unclassified sequences</taxon>
        <taxon>metagenomes</taxon>
        <taxon>ecological metagenomes</taxon>
    </lineage>
</organism>
<dbReference type="InterPro" id="IPR051568">
    <property type="entry name" value="LZTR1/Attractin"/>
</dbReference>
<accession>A0A3B0T9D6</accession>
<protein>
    <recommendedName>
        <fullName evidence="3">DUF6242 domain-containing protein</fullName>
    </recommendedName>
</protein>
<dbReference type="GO" id="GO:0005794">
    <property type="term" value="C:Golgi apparatus"/>
    <property type="evidence" value="ECO:0007669"/>
    <property type="project" value="TreeGrafter"/>
</dbReference>
<dbReference type="Gene3D" id="2.120.10.80">
    <property type="entry name" value="Kelch-type beta propeller"/>
    <property type="match status" value="1"/>
</dbReference>
<sequence length="294" mass="32587">MKKIKFLVLGTFALLIGSCEKEEAYPLETVDYKSQKSLRPHYGPIFAKDTVSLKMGKLIDEDLMGKFAGNKMVVLGDKIWSVGGYQNGVSFPNQSSEVWVSSNGSNWQLATSGQFDSRVGHSLTVFDGKMWLIGGTDTSNSKLSDVWFSPNGFDWKLAPDIPAFGKIAAHSTVVFQNKLLVFTENEVWQSSDGIDWELLSEDIFPARFYTELTVFNDKLYLIGGETGTGTFYNEIWQSDNGSDWSQVQPTSPIFNGISRFSASIYEKDVGLSAVVGQRVMEEVMQVTKCGTAPI</sequence>
<dbReference type="SUPFAM" id="SSF117281">
    <property type="entry name" value="Kelch motif"/>
    <property type="match status" value="1"/>
</dbReference>
<reference evidence="4" key="1">
    <citation type="submission" date="2018-06" db="EMBL/GenBank/DDBJ databases">
        <authorList>
            <person name="Zhirakovskaya E."/>
        </authorList>
    </citation>
    <scope>NUCLEOTIDE SEQUENCE</scope>
</reference>
<dbReference type="AlphaFoldDB" id="A0A3B0T9D6"/>
<dbReference type="InterPro" id="IPR058667">
    <property type="entry name" value="DUF6242_C"/>
</dbReference>
<keyword evidence="1" id="KW-0880">Kelch repeat</keyword>
<feature type="domain" description="DUF6242" evidence="3">
    <location>
        <begin position="150"/>
        <end position="253"/>
    </location>
</feature>
<dbReference type="PROSITE" id="PS51257">
    <property type="entry name" value="PROKAR_LIPOPROTEIN"/>
    <property type="match status" value="1"/>
</dbReference>
<evidence type="ECO:0000259" key="3">
    <source>
        <dbReference type="Pfam" id="PF25852"/>
    </source>
</evidence>
<dbReference type="PANTHER" id="PTHR46376">
    <property type="entry name" value="LEUCINE-ZIPPER-LIKE TRANSCRIPTIONAL REGULATOR 1"/>
    <property type="match status" value="1"/>
</dbReference>
<dbReference type="PANTHER" id="PTHR46376:SF1">
    <property type="entry name" value="LEUCINE-ZIPPER-LIKE TRANSCRIPTIONAL REGULATOR 1"/>
    <property type="match status" value="1"/>
</dbReference>
<dbReference type="InterPro" id="IPR015915">
    <property type="entry name" value="Kelch-typ_b-propeller"/>
</dbReference>